<accession>A0A3P3U8U1</accession>
<organism evidence="14 15">
    <name type="scientific">Paenibacillus oralis</name>
    <dbReference type="NCBI Taxonomy" id="2490856"/>
    <lineage>
        <taxon>Bacteria</taxon>
        <taxon>Bacillati</taxon>
        <taxon>Bacillota</taxon>
        <taxon>Bacilli</taxon>
        <taxon>Bacillales</taxon>
        <taxon>Paenibacillaceae</taxon>
        <taxon>Paenibacillus</taxon>
    </lineage>
</organism>
<dbReference type="HAMAP" id="MF_01916">
    <property type="entry name" value="Cardiolipin_synth_Cls"/>
    <property type="match status" value="1"/>
</dbReference>
<keyword evidence="1 11" id="KW-1003">Cell membrane</keyword>
<evidence type="ECO:0000256" key="12">
    <source>
        <dbReference type="NCBIfam" id="TIGR04265"/>
    </source>
</evidence>
<comment type="function">
    <text evidence="11">Catalyzes the reversible phosphatidyl group transfer from one phosphatidylglycerol molecule to another to form cardiolipin (CL) (diphosphatidylglycerol) and glycerol.</text>
</comment>
<evidence type="ECO:0000256" key="6">
    <source>
        <dbReference type="ARBA" id="ARBA00022989"/>
    </source>
</evidence>
<proteinExistence type="inferred from homology"/>
<dbReference type="PANTHER" id="PTHR21248:SF22">
    <property type="entry name" value="PHOSPHOLIPASE D"/>
    <property type="match status" value="1"/>
</dbReference>
<feature type="active site" evidence="11">
    <location>
        <position position="407"/>
    </location>
</feature>
<dbReference type="FunFam" id="3.30.870.10:FF:000014">
    <property type="entry name" value="Cardiolipin synthase"/>
    <property type="match status" value="1"/>
</dbReference>
<protein>
    <recommendedName>
        <fullName evidence="11 12">Cardiolipin synthase</fullName>
        <shortName evidence="11">CL synthase</shortName>
        <ecNumber evidence="11 12">2.7.8.-</ecNumber>
    </recommendedName>
</protein>
<keyword evidence="5" id="KW-0677">Repeat</keyword>
<keyword evidence="4 11" id="KW-0812">Transmembrane</keyword>
<dbReference type="AlphaFoldDB" id="A0A3P3U8U1"/>
<comment type="catalytic activity">
    <reaction evidence="11">
        <text>2 a 1,2-diacyl-sn-glycero-3-phospho-(1'-sn-glycerol) = a cardiolipin + glycerol</text>
        <dbReference type="Rhea" id="RHEA:31451"/>
        <dbReference type="ChEBI" id="CHEBI:17754"/>
        <dbReference type="ChEBI" id="CHEBI:62237"/>
        <dbReference type="ChEBI" id="CHEBI:64716"/>
    </reaction>
</comment>
<feature type="domain" description="PLD phosphodiesterase" evidence="13">
    <location>
        <begin position="227"/>
        <end position="254"/>
    </location>
</feature>
<comment type="subcellular location">
    <subcellularLocation>
        <location evidence="11">Cell membrane</location>
        <topology evidence="11">Multi-pass membrane protein</topology>
    </subcellularLocation>
</comment>
<comment type="caution">
    <text evidence="14">The sequence shown here is derived from an EMBL/GenBank/DDBJ whole genome shotgun (WGS) entry which is preliminary data.</text>
</comment>
<evidence type="ECO:0000256" key="11">
    <source>
        <dbReference type="HAMAP-Rule" id="MF_01916"/>
    </source>
</evidence>
<dbReference type="Proteomes" id="UP000267017">
    <property type="component" value="Unassembled WGS sequence"/>
</dbReference>
<evidence type="ECO:0000256" key="8">
    <source>
        <dbReference type="ARBA" id="ARBA00023136"/>
    </source>
</evidence>
<reference evidence="14 15" key="1">
    <citation type="submission" date="2018-11" db="EMBL/GenBank/DDBJ databases">
        <title>Genome sequencing of Paenibacillus sp. KCOM 3021 (= ChDC PVNT-B20).</title>
        <authorList>
            <person name="Kook J.-K."/>
            <person name="Park S.-N."/>
            <person name="Lim Y.K."/>
        </authorList>
    </citation>
    <scope>NUCLEOTIDE SEQUENCE [LARGE SCALE GENOMIC DNA]</scope>
    <source>
        <strain evidence="14 15">KCOM 3021</strain>
    </source>
</reference>
<evidence type="ECO:0000256" key="7">
    <source>
        <dbReference type="ARBA" id="ARBA00023098"/>
    </source>
</evidence>
<sequence length="486" mass="55822">MRTCDTLYFGGETKSLIWIILALLLLVFQIAAVVIFEYSRPYKAVTWVVILFLFPLFGYLLYFFIGKEYILKRPINPADHIRLEQVREHLSERCERQRIEGGVNPAALPNDRIHSILEHAASFPVAVGNETTVYAAGEEAFEDMLQAISLARHHIHIEFYIIRDDELGFRFQQLLIQKAKEGVKVKLMYDGIGSHKLRKSFVNRLHEAGVETGCFSPPLISFFTRSLNYRNHRKIVVVDGRIGYFGGLNIGDEYLGKDPKIGYWRDTHFRIEGNAVWWIQYTFLTDWYFVKGILLADPEYYPLQESKGKEWVQIVKSGPDKPILNLFFSCFVSAKRRIYIESPYFVLEPGVILALKTAAISGVDVKVILPAVPDSKVVYLASLSYIQELLQTGARFFLYEKGFIHSKVVIADDLACSGSANMDNRSFCGQFELNAIFYDGKTVNQLVRDFCRDLSASKEIELSQYEKRPQLQKYKEAFARLFSPLF</sequence>
<feature type="transmembrane region" description="Helical" evidence="11">
    <location>
        <begin position="44"/>
        <end position="65"/>
    </location>
</feature>
<dbReference type="SUPFAM" id="SSF56024">
    <property type="entry name" value="Phospholipase D/nuclease"/>
    <property type="match status" value="2"/>
</dbReference>
<dbReference type="InterPro" id="IPR030874">
    <property type="entry name" value="Cardiolipin_synth_Firmi"/>
</dbReference>
<evidence type="ECO:0000256" key="5">
    <source>
        <dbReference type="ARBA" id="ARBA00022737"/>
    </source>
</evidence>
<comment type="similarity">
    <text evidence="11">Belongs to the phospholipase D family. Cardiolipin synthase subfamily.</text>
</comment>
<gene>
    <name evidence="14" type="primary">cls</name>
    <name evidence="14" type="ORF">EHV15_30425</name>
</gene>
<evidence type="ECO:0000256" key="4">
    <source>
        <dbReference type="ARBA" id="ARBA00022692"/>
    </source>
</evidence>
<evidence type="ECO:0000256" key="3">
    <source>
        <dbReference type="ARBA" id="ARBA00022679"/>
    </source>
</evidence>
<dbReference type="OrthoDB" id="9762009at2"/>
<keyword evidence="2 11" id="KW-0444">Lipid biosynthesis</keyword>
<dbReference type="GO" id="GO:0005886">
    <property type="term" value="C:plasma membrane"/>
    <property type="evidence" value="ECO:0007669"/>
    <property type="project" value="UniProtKB-SubCell"/>
</dbReference>
<keyword evidence="15" id="KW-1185">Reference proteome</keyword>
<dbReference type="CDD" id="cd09112">
    <property type="entry name" value="PLDc_CLS_2"/>
    <property type="match status" value="1"/>
</dbReference>
<feature type="active site" evidence="11">
    <location>
        <position position="412"/>
    </location>
</feature>
<evidence type="ECO:0000256" key="1">
    <source>
        <dbReference type="ARBA" id="ARBA00022475"/>
    </source>
</evidence>
<dbReference type="EMBL" id="RRCN01000001">
    <property type="protein sequence ID" value="RRJ66765.1"/>
    <property type="molecule type" value="Genomic_DNA"/>
</dbReference>
<feature type="transmembrane region" description="Helical" evidence="11">
    <location>
        <begin position="16"/>
        <end position="38"/>
    </location>
</feature>
<feature type="active site" evidence="11">
    <location>
        <position position="239"/>
    </location>
</feature>
<dbReference type="Gene3D" id="3.30.870.10">
    <property type="entry name" value="Endonuclease Chain A"/>
    <property type="match status" value="2"/>
</dbReference>
<dbReference type="GO" id="GO:0008808">
    <property type="term" value="F:cardiolipin synthase activity"/>
    <property type="evidence" value="ECO:0007669"/>
    <property type="project" value="UniProtKB-UniRule"/>
</dbReference>
<dbReference type="NCBIfam" id="TIGR04265">
    <property type="entry name" value="bac_cardiolipin"/>
    <property type="match status" value="1"/>
</dbReference>
<dbReference type="PROSITE" id="PS50035">
    <property type="entry name" value="PLD"/>
    <property type="match status" value="2"/>
</dbReference>
<dbReference type="Pfam" id="PF13091">
    <property type="entry name" value="PLDc_2"/>
    <property type="match status" value="2"/>
</dbReference>
<evidence type="ECO:0000313" key="15">
    <source>
        <dbReference type="Proteomes" id="UP000267017"/>
    </source>
</evidence>
<evidence type="ECO:0000259" key="13">
    <source>
        <dbReference type="PROSITE" id="PS50035"/>
    </source>
</evidence>
<evidence type="ECO:0000256" key="10">
    <source>
        <dbReference type="ARBA" id="ARBA00023264"/>
    </source>
</evidence>
<keyword evidence="7 11" id="KW-0443">Lipid metabolism</keyword>
<name>A0A3P3U8U1_9BACL</name>
<dbReference type="InterPro" id="IPR025202">
    <property type="entry name" value="PLD-like_dom"/>
</dbReference>
<feature type="domain" description="PLD phosphodiesterase" evidence="13">
    <location>
        <begin position="400"/>
        <end position="426"/>
    </location>
</feature>
<feature type="active site" evidence="11">
    <location>
        <position position="232"/>
    </location>
</feature>
<dbReference type="InterPro" id="IPR022924">
    <property type="entry name" value="Cardiolipin_synthase"/>
</dbReference>
<dbReference type="PANTHER" id="PTHR21248">
    <property type="entry name" value="CARDIOLIPIN SYNTHASE"/>
    <property type="match status" value="1"/>
</dbReference>
<keyword evidence="3 11" id="KW-0808">Transferase</keyword>
<feature type="active site" evidence="11">
    <location>
        <position position="405"/>
    </location>
</feature>
<evidence type="ECO:0000256" key="2">
    <source>
        <dbReference type="ARBA" id="ARBA00022516"/>
    </source>
</evidence>
<feature type="active site" evidence="11">
    <location>
        <position position="234"/>
    </location>
</feature>
<keyword evidence="9 11" id="KW-0594">Phospholipid biosynthesis</keyword>
<dbReference type="CDD" id="cd09110">
    <property type="entry name" value="PLDc_CLS_1"/>
    <property type="match status" value="1"/>
</dbReference>
<dbReference type="InterPro" id="IPR001736">
    <property type="entry name" value="PLipase_D/transphosphatidylase"/>
</dbReference>
<evidence type="ECO:0000313" key="14">
    <source>
        <dbReference type="EMBL" id="RRJ66765.1"/>
    </source>
</evidence>
<evidence type="ECO:0000256" key="9">
    <source>
        <dbReference type="ARBA" id="ARBA00023209"/>
    </source>
</evidence>
<dbReference type="SMART" id="SM00155">
    <property type="entry name" value="PLDc"/>
    <property type="match status" value="2"/>
</dbReference>
<dbReference type="EC" id="2.7.8.-" evidence="11 12"/>
<keyword evidence="10 11" id="KW-1208">Phospholipid metabolism</keyword>
<keyword evidence="6 11" id="KW-1133">Transmembrane helix</keyword>
<keyword evidence="8 11" id="KW-0472">Membrane</keyword>
<dbReference type="GO" id="GO:0032049">
    <property type="term" value="P:cardiolipin biosynthetic process"/>
    <property type="evidence" value="ECO:0007669"/>
    <property type="project" value="UniProtKB-UniRule"/>
</dbReference>